<gene>
    <name evidence="1" type="ORF">CLV42_107304</name>
</gene>
<protein>
    <submittedName>
        <fullName evidence="1">Uncharacterized protein</fullName>
    </submittedName>
</protein>
<name>A0A2P8G5C0_9BACT</name>
<dbReference type="AlphaFoldDB" id="A0A2P8G5C0"/>
<dbReference type="OrthoDB" id="640239at2"/>
<accession>A0A2P8G5C0</accession>
<sequence>MAMEQETLELELQEIMSALDDKRLSVLVYNLSAAELQQYKTALTEAWYSIYEFWYYERLYGKAKMENGVDAFFTWLLYLLTEAEKINTPVIYYNERSRCYQEWAGVKTKKKEKDVYIEKAIKEISQGLKADPSSCILNSRMIDLFLSKAYLINQATFTDEQLAVLFCHFEKVIAHFSGEEWHSLLGYCFQILEFTAEKNEYWHTVFINRFSAAIQTVTEKELDAYPGWSEQLSQITSFYHATMSPDYQQKIVIQFRAVLKRLYGKT</sequence>
<evidence type="ECO:0000313" key="2">
    <source>
        <dbReference type="Proteomes" id="UP000240978"/>
    </source>
</evidence>
<comment type="caution">
    <text evidence="1">The sequence shown here is derived from an EMBL/GenBank/DDBJ whole genome shotgun (WGS) entry which is preliminary data.</text>
</comment>
<dbReference type="Proteomes" id="UP000240978">
    <property type="component" value="Unassembled WGS sequence"/>
</dbReference>
<dbReference type="EMBL" id="PYGK01000007">
    <property type="protein sequence ID" value="PSL29157.1"/>
    <property type="molecule type" value="Genomic_DNA"/>
</dbReference>
<evidence type="ECO:0000313" key="1">
    <source>
        <dbReference type="EMBL" id="PSL29157.1"/>
    </source>
</evidence>
<organism evidence="1 2">
    <name type="scientific">Chitinophaga ginsengisoli</name>
    <dbReference type="NCBI Taxonomy" id="363837"/>
    <lineage>
        <taxon>Bacteria</taxon>
        <taxon>Pseudomonadati</taxon>
        <taxon>Bacteroidota</taxon>
        <taxon>Chitinophagia</taxon>
        <taxon>Chitinophagales</taxon>
        <taxon>Chitinophagaceae</taxon>
        <taxon>Chitinophaga</taxon>
    </lineage>
</organism>
<dbReference type="RefSeq" id="WP_106603528.1">
    <property type="nucleotide sequence ID" value="NZ_PYGK01000007.1"/>
</dbReference>
<keyword evidence="2" id="KW-1185">Reference proteome</keyword>
<proteinExistence type="predicted"/>
<reference evidence="1 2" key="1">
    <citation type="submission" date="2018-03" db="EMBL/GenBank/DDBJ databases">
        <title>Genomic Encyclopedia of Archaeal and Bacterial Type Strains, Phase II (KMG-II): from individual species to whole genera.</title>
        <authorList>
            <person name="Goeker M."/>
        </authorList>
    </citation>
    <scope>NUCLEOTIDE SEQUENCE [LARGE SCALE GENOMIC DNA]</scope>
    <source>
        <strain evidence="1 2">DSM 18107</strain>
    </source>
</reference>